<keyword evidence="3" id="KW-1185">Reference proteome</keyword>
<feature type="region of interest" description="Disordered" evidence="1">
    <location>
        <begin position="1"/>
        <end position="23"/>
    </location>
</feature>
<evidence type="ECO:0000313" key="3">
    <source>
        <dbReference type="Proteomes" id="UP000481153"/>
    </source>
</evidence>
<organism evidence="2 3">
    <name type="scientific">Aphanomyces euteiches</name>
    <dbReference type="NCBI Taxonomy" id="100861"/>
    <lineage>
        <taxon>Eukaryota</taxon>
        <taxon>Sar</taxon>
        <taxon>Stramenopiles</taxon>
        <taxon>Oomycota</taxon>
        <taxon>Saprolegniomycetes</taxon>
        <taxon>Saprolegniales</taxon>
        <taxon>Verrucalvaceae</taxon>
        <taxon>Aphanomyces</taxon>
    </lineage>
</organism>
<comment type="caution">
    <text evidence="2">The sequence shown here is derived from an EMBL/GenBank/DDBJ whole genome shotgun (WGS) entry which is preliminary data.</text>
</comment>
<evidence type="ECO:0000256" key="1">
    <source>
        <dbReference type="SAM" id="MobiDB-lite"/>
    </source>
</evidence>
<reference evidence="2 3" key="1">
    <citation type="submission" date="2019-07" db="EMBL/GenBank/DDBJ databases">
        <title>Genomics analysis of Aphanomyces spp. identifies a new class of oomycete effector associated with host adaptation.</title>
        <authorList>
            <person name="Gaulin E."/>
        </authorList>
    </citation>
    <scope>NUCLEOTIDE SEQUENCE [LARGE SCALE GENOMIC DNA]</scope>
    <source>
        <strain evidence="2 3">ATCC 201684</strain>
    </source>
</reference>
<dbReference type="Proteomes" id="UP000481153">
    <property type="component" value="Unassembled WGS sequence"/>
</dbReference>
<dbReference type="Gene3D" id="3.10.10.10">
    <property type="entry name" value="HIV Type 1 Reverse Transcriptase, subunit A, domain 1"/>
    <property type="match status" value="1"/>
</dbReference>
<proteinExistence type="predicted"/>
<accession>A0A6G0XH68</accession>
<dbReference type="SUPFAM" id="SSF56672">
    <property type="entry name" value="DNA/RNA polymerases"/>
    <property type="match status" value="1"/>
</dbReference>
<feature type="compositionally biased region" description="Basic and acidic residues" evidence="1">
    <location>
        <begin position="7"/>
        <end position="21"/>
    </location>
</feature>
<name>A0A6G0XH68_9STRA</name>
<dbReference type="EMBL" id="VJMJ01000064">
    <property type="protein sequence ID" value="KAF0739478.1"/>
    <property type="molecule type" value="Genomic_DNA"/>
</dbReference>
<evidence type="ECO:0000313" key="2">
    <source>
        <dbReference type="EMBL" id="KAF0739478.1"/>
    </source>
</evidence>
<sequence length="162" mass="18427">MECAAPEVDRPKPTEDDEARKKQAIVRDISLAKTARAKSHELEPAEAERLKHIDVFRENLARDPQVKVEPLKVRIKPGSMPVKRSIRRNMPLHIEHVREYVAALEVCGMMYLNIRATWVAAPRIVHKKKAGALRMTIDSRPINVCTKSMPWPISNLDSAMFA</sequence>
<dbReference type="InterPro" id="IPR043502">
    <property type="entry name" value="DNA/RNA_pol_sf"/>
</dbReference>
<gene>
    <name evidence="2" type="ORF">Ae201684_005043</name>
</gene>
<dbReference type="AlphaFoldDB" id="A0A6G0XH68"/>
<protein>
    <submittedName>
        <fullName evidence="2">Uncharacterized protein</fullName>
    </submittedName>
</protein>